<proteinExistence type="predicted"/>
<evidence type="ECO:0000259" key="1">
    <source>
        <dbReference type="PROSITE" id="PS50106"/>
    </source>
</evidence>
<dbReference type="InterPro" id="IPR036034">
    <property type="entry name" value="PDZ_sf"/>
</dbReference>
<sequence>MSNTLQINYKAHWEKKEITLHRNNKKELLGFDIIGGIDKYNFPLEAISVSNIHQNGLAQRDQRLESNDIILKVNKINFTNITHRKALKILKNSGQSVRLLICRLIPPIIENITLVHSGKLGITIVGGIGNEHFPTDHGIFIVDKAQLQTNQPLHLGDRLLSISSGDNINDLRFVTHADAKRIIESACRHSNIVTLRVGRARSVETSITPPEAQPNSSLRTANVDRLATHQSEQDNEVMFRAVEESKRLQVIENSKHQGQQGTETVFNGNRRVRFQLD</sequence>
<dbReference type="EMBL" id="CAJNRE010008255">
    <property type="protein sequence ID" value="CAF2071717.1"/>
    <property type="molecule type" value="Genomic_DNA"/>
</dbReference>
<dbReference type="SUPFAM" id="SSF50156">
    <property type="entry name" value="PDZ domain-like"/>
    <property type="match status" value="2"/>
</dbReference>
<feature type="domain" description="PDZ" evidence="1">
    <location>
        <begin position="117"/>
        <end position="198"/>
    </location>
</feature>
<dbReference type="Gene3D" id="2.30.42.10">
    <property type="match status" value="2"/>
</dbReference>
<evidence type="ECO:0000313" key="4">
    <source>
        <dbReference type="Proteomes" id="UP000663834"/>
    </source>
</evidence>
<dbReference type="PANTHER" id="PTHR23119">
    <property type="entry name" value="DISCS LARGE"/>
    <property type="match status" value="1"/>
</dbReference>
<organism evidence="2 4">
    <name type="scientific">Rotaria magnacalcarata</name>
    <dbReference type="NCBI Taxonomy" id="392030"/>
    <lineage>
        <taxon>Eukaryota</taxon>
        <taxon>Metazoa</taxon>
        <taxon>Spiralia</taxon>
        <taxon>Gnathifera</taxon>
        <taxon>Rotifera</taxon>
        <taxon>Eurotatoria</taxon>
        <taxon>Bdelloidea</taxon>
        <taxon>Philodinida</taxon>
        <taxon>Philodinidae</taxon>
        <taxon>Rotaria</taxon>
    </lineage>
</organism>
<dbReference type="OrthoDB" id="78824at2759"/>
<accession>A0A815QQQ4</accession>
<dbReference type="CDD" id="cd00136">
    <property type="entry name" value="PDZ_canonical"/>
    <property type="match status" value="1"/>
</dbReference>
<dbReference type="GO" id="GO:0098887">
    <property type="term" value="P:neurotransmitter receptor transport, endosome to postsynaptic membrane"/>
    <property type="evidence" value="ECO:0007669"/>
    <property type="project" value="TreeGrafter"/>
</dbReference>
<dbReference type="GO" id="GO:0016323">
    <property type="term" value="C:basolateral plasma membrane"/>
    <property type="evidence" value="ECO:0007669"/>
    <property type="project" value="TreeGrafter"/>
</dbReference>
<dbReference type="GO" id="GO:0005912">
    <property type="term" value="C:adherens junction"/>
    <property type="evidence" value="ECO:0007669"/>
    <property type="project" value="TreeGrafter"/>
</dbReference>
<dbReference type="GO" id="GO:0019901">
    <property type="term" value="F:protein kinase binding"/>
    <property type="evidence" value="ECO:0007669"/>
    <property type="project" value="TreeGrafter"/>
</dbReference>
<dbReference type="GO" id="GO:0098968">
    <property type="term" value="P:neurotransmitter receptor transport postsynaptic membrane to endosome"/>
    <property type="evidence" value="ECO:0007669"/>
    <property type="project" value="TreeGrafter"/>
</dbReference>
<dbReference type="InterPro" id="IPR001478">
    <property type="entry name" value="PDZ"/>
</dbReference>
<dbReference type="Proteomes" id="UP000663824">
    <property type="component" value="Unassembled WGS sequence"/>
</dbReference>
<comment type="caution">
    <text evidence="2">The sequence shown here is derived from an EMBL/GenBank/DDBJ whole genome shotgun (WGS) entry which is preliminary data.</text>
</comment>
<dbReference type="GO" id="GO:0045211">
    <property type="term" value="C:postsynaptic membrane"/>
    <property type="evidence" value="ECO:0007669"/>
    <property type="project" value="TreeGrafter"/>
</dbReference>
<dbReference type="GO" id="GO:0045197">
    <property type="term" value="P:establishment or maintenance of epithelial cell apical/basal polarity"/>
    <property type="evidence" value="ECO:0007669"/>
    <property type="project" value="TreeGrafter"/>
</dbReference>
<dbReference type="GO" id="GO:0098609">
    <property type="term" value="P:cell-cell adhesion"/>
    <property type="evidence" value="ECO:0007669"/>
    <property type="project" value="TreeGrafter"/>
</dbReference>
<dbReference type="AlphaFoldDB" id="A0A815QQQ4"/>
<gene>
    <name evidence="2" type="ORF">KQP761_LOCUS12767</name>
    <name evidence="3" type="ORF">MBJ925_LOCUS16841</name>
</gene>
<dbReference type="InterPro" id="IPR050614">
    <property type="entry name" value="Synaptic_Scaffolding_LAP-MAGUK"/>
</dbReference>
<protein>
    <recommendedName>
        <fullName evidence="1">PDZ domain-containing protein</fullName>
    </recommendedName>
</protein>
<dbReference type="PROSITE" id="PS50106">
    <property type="entry name" value="PDZ"/>
    <property type="match status" value="2"/>
</dbReference>
<dbReference type="PANTHER" id="PTHR23119:SF50">
    <property type="entry name" value="PDZ DOMAIN-CONTAINING PROTEIN"/>
    <property type="match status" value="1"/>
</dbReference>
<feature type="domain" description="PDZ" evidence="1">
    <location>
        <begin position="17"/>
        <end position="105"/>
    </location>
</feature>
<dbReference type="Pfam" id="PF00595">
    <property type="entry name" value="PDZ"/>
    <property type="match status" value="1"/>
</dbReference>
<name>A0A815QQQ4_9BILA</name>
<evidence type="ECO:0000313" key="3">
    <source>
        <dbReference type="EMBL" id="CAF2071717.1"/>
    </source>
</evidence>
<dbReference type="GO" id="GO:0043113">
    <property type="term" value="P:receptor clustering"/>
    <property type="evidence" value="ECO:0007669"/>
    <property type="project" value="TreeGrafter"/>
</dbReference>
<dbReference type="EMBL" id="CAJNOW010005840">
    <property type="protein sequence ID" value="CAF1465680.1"/>
    <property type="molecule type" value="Genomic_DNA"/>
</dbReference>
<dbReference type="GO" id="GO:0014069">
    <property type="term" value="C:postsynaptic density"/>
    <property type="evidence" value="ECO:0007669"/>
    <property type="project" value="TreeGrafter"/>
</dbReference>
<evidence type="ECO:0000313" key="2">
    <source>
        <dbReference type="EMBL" id="CAF1465680.1"/>
    </source>
</evidence>
<reference evidence="2" key="1">
    <citation type="submission" date="2021-02" db="EMBL/GenBank/DDBJ databases">
        <authorList>
            <person name="Nowell W R."/>
        </authorList>
    </citation>
    <scope>NUCLEOTIDE SEQUENCE</scope>
</reference>
<dbReference type="Proteomes" id="UP000663834">
    <property type="component" value="Unassembled WGS sequence"/>
</dbReference>
<dbReference type="SMART" id="SM00228">
    <property type="entry name" value="PDZ"/>
    <property type="match status" value="2"/>
</dbReference>